<proteinExistence type="predicted"/>
<sequence length="106" mass="12122">MKIWLVLLQKGVRLLSMLFVIVASELVMKAGFYLQSGFGVFRLRTTKRRTVTEDEEKHSHYGKIKDDVMQTKSLELSDLILDHGSEEVIVSILATDLVIQPQQMET</sequence>
<evidence type="ECO:0000256" key="1">
    <source>
        <dbReference type="SAM" id="Phobius"/>
    </source>
</evidence>
<evidence type="ECO:0000313" key="2">
    <source>
        <dbReference type="EMBL" id="VVA95612.1"/>
    </source>
</evidence>
<keyword evidence="1" id="KW-0472">Membrane</keyword>
<dbReference type="AlphaFoldDB" id="A0A565B1T2"/>
<organism evidence="2 3">
    <name type="scientific">Arabis nemorensis</name>
    <dbReference type="NCBI Taxonomy" id="586526"/>
    <lineage>
        <taxon>Eukaryota</taxon>
        <taxon>Viridiplantae</taxon>
        <taxon>Streptophyta</taxon>
        <taxon>Embryophyta</taxon>
        <taxon>Tracheophyta</taxon>
        <taxon>Spermatophyta</taxon>
        <taxon>Magnoliopsida</taxon>
        <taxon>eudicotyledons</taxon>
        <taxon>Gunneridae</taxon>
        <taxon>Pentapetalae</taxon>
        <taxon>rosids</taxon>
        <taxon>malvids</taxon>
        <taxon>Brassicales</taxon>
        <taxon>Brassicaceae</taxon>
        <taxon>Arabideae</taxon>
        <taxon>Arabis</taxon>
    </lineage>
</organism>
<protein>
    <submittedName>
        <fullName evidence="2">Uncharacterized protein</fullName>
    </submittedName>
</protein>
<keyword evidence="1" id="KW-1133">Transmembrane helix</keyword>
<keyword evidence="1" id="KW-0812">Transmembrane</keyword>
<feature type="transmembrane region" description="Helical" evidence="1">
    <location>
        <begin position="12"/>
        <end position="34"/>
    </location>
</feature>
<dbReference type="Proteomes" id="UP000489600">
    <property type="component" value="Unassembled WGS sequence"/>
</dbReference>
<reference evidence="2" key="1">
    <citation type="submission" date="2019-07" db="EMBL/GenBank/DDBJ databases">
        <authorList>
            <person name="Dittberner H."/>
        </authorList>
    </citation>
    <scope>NUCLEOTIDE SEQUENCE [LARGE SCALE GENOMIC DNA]</scope>
</reference>
<name>A0A565B1T2_9BRAS</name>
<accession>A0A565B1T2</accession>
<keyword evidence="3" id="KW-1185">Reference proteome</keyword>
<evidence type="ECO:0000313" key="3">
    <source>
        <dbReference type="Proteomes" id="UP000489600"/>
    </source>
</evidence>
<gene>
    <name evidence="2" type="ORF">ANE_LOCUS6057</name>
</gene>
<comment type="caution">
    <text evidence="2">The sequence shown here is derived from an EMBL/GenBank/DDBJ whole genome shotgun (WGS) entry which is preliminary data.</text>
</comment>
<dbReference type="EMBL" id="CABITT030000002">
    <property type="protein sequence ID" value="VVA95612.1"/>
    <property type="molecule type" value="Genomic_DNA"/>
</dbReference>